<dbReference type="InterPro" id="IPR006597">
    <property type="entry name" value="Sel1-like"/>
</dbReference>
<name>A0AAD8XU94_9STRA</name>
<protein>
    <submittedName>
        <fullName evidence="3">Sel1-like repeat family protein</fullName>
    </submittedName>
</protein>
<dbReference type="EMBL" id="JATAAI010000046">
    <property type="protein sequence ID" value="KAK1733612.1"/>
    <property type="molecule type" value="Genomic_DNA"/>
</dbReference>
<evidence type="ECO:0000313" key="3">
    <source>
        <dbReference type="EMBL" id="KAK1733612.1"/>
    </source>
</evidence>
<dbReference type="InterPro" id="IPR011990">
    <property type="entry name" value="TPR-like_helical_dom_sf"/>
</dbReference>
<dbReference type="SUPFAM" id="SSF81901">
    <property type="entry name" value="HCP-like"/>
    <property type="match status" value="2"/>
</dbReference>
<dbReference type="PANTHER" id="PTHR11102:SF160">
    <property type="entry name" value="ERAD-ASSOCIATED E3 UBIQUITIN-PROTEIN LIGASE COMPONENT HRD3"/>
    <property type="match status" value="1"/>
</dbReference>
<dbReference type="Proteomes" id="UP001224775">
    <property type="component" value="Unassembled WGS sequence"/>
</dbReference>
<dbReference type="AlphaFoldDB" id="A0AAD8XU94"/>
<gene>
    <name evidence="3" type="ORF">QTG54_015655</name>
</gene>
<evidence type="ECO:0000256" key="1">
    <source>
        <dbReference type="ARBA" id="ARBA00038101"/>
    </source>
</evidence>
<evidence type="ECO:0000313" key="4">
    <source>
        <dbReference type="Proteomes" id="UP001224775"/>
    </source>
</evidence>
<comment type="similarity">
    <text evidence="1">Belongs to the sel-1 family.</text>
</comment>
<dbReference type="PANTHER" id="PTHR11102">
    <property type="entry name" value="SEL-1-LIKE PROTEIN"/>
    <property type="match status" value="1"/>
</dbReference>
<reference evidence="3" key="1">
    <citation type="submission" date="2023-06" db="EMBL/GenBank/DDBJ databases">
        <title>Survivors Of The Sea: Transcriptome response of Skeletonema marinoi to long-term dormancy.</title>
        <authorList>
            <person name="Pinder M.I.M."/>
            <person name="Kourtchenko O."/>
            <person name="Robertson E.K."/>
            <person name="Larsson T."/>
            <person name="Maumus F."/>
            <person name="Osuna-Cruz C.M."/>
            <person name="Vancaester E."/>
            <person name="Stenow R."/>
            <person name="Vandepoele K."/>
            <person name="Ploug H."/>
            <person name="Bruchert V."/>
            <person name="Godhe A."/>
            <person name="Topel M."/>
        </authorList>
    </citation>
    <scope>NUCLEOTIDE SEQUENCE</scope>
    <source>
        <strain evidence="3">R05AC</strain>
    </source>
</reference>
<feature type="region of interest" description="Disordered" evidence="2">
    <location>
        <begin position="415"/>
        <end position="435"/>
    </location>
</feature>
<dbReference type="Pfam" id="PF08238">
    <property type="entry name" value="Sel1"/>
    <property type="match status" value="7"/>
</dbReference>
<sequence>MSCCCSKVICNGCNFANQVREMEMRLKMSCPFCREPPPLTKAAVDKQRMKRIEVNDPVAMWREGIEQFKKGDYSSAFRYFTKAAELGNVDAHFMLATMYLDGHGVEKDDKKRIHHTEVAAIGGHPDARCNLASYEERTGNLKRAARHLIIAATQGSDESIKFLMHGFKKGFVSKDDLAAALRAHQAAVEETKSPQREAAEECGYDLGCEEWDNNDNAERAVKHWIIAAALGDDRPIEFMMEMSEEGYAERRLKMSCPFCREPPPLTKAAVDKQRMKRIEVNDPVAMYEEGVMQRQKGDYSSAFEYSKKAAGLGHVEAHAELAAMYLDGQGVEKDEKKSIHHTEEAAIGGHPTARCNLAYYEERNGDMKRAARHLIIAANLGEDASIKLLLKAFKGGLIDKDDLATALRAHQAAVEETKSPQREAAEEYYRNKRCR</sequence>
<dbReference type="SMART" id="SM00671">
    <property type="entry name" value="SEL1"/>
    <property type="match status" value="6"/>
</dbReference>
<proteinExistence type="inferred from homology"/>
<evidence type="ECO:0000256" key="2">
    <source>
        <dbReference type="SAM" id="MobiDB-lite"/>
    </source>
</evidence>
<dbReference type="Gene3D" id="1.25.40.10">
    <property type="entry name" value="Tetratricopeptide repeat domain"/>
    <property type="match status" value="2"/>
</dbReference>
<keyword evidence="4" id="KW-1185">Reference proteome</keyword>
<comment type="caution">
    <text evidence="3">The sequence shown here is derived from an EMBL/GenBank/DDBJ whole genome shotgun (WGS) entry which is preliminary data.</text>
</comment>
<accession>A0AAD8XU94</accession>
<dbReference type="InterPro" id="IPR050767">
    <property type="entry name" value="Sel1_AlgK"/>
</dbReference>
<organism evidence="3 4">
    <name type="scientific">Skeletonema marinoi</name>
    <dbReference type="NCBI Taxonomy" id="267567"/>
    <lineage>
        <taxon>Eukaryota</taxon>
        <taxon>Sar</taxon>
        <taxon>Stramenopiles</taxon>
        <taxon>Ochrophyta</taxon>
        <taxon>Bacillariophyta</taxon>
        <taxon>Coscinodiscophyceae</taxon>
        <taxon>Thalassiosirophycidae</taxon>
        <taxon>Thalassiosirales</taxon>
        <taxon>Skeletonemataceae</taxon>
        <taxon>Skeletonema</taxon>
        <taxon>Skeletonema marinoi-dohrnii complex</taxon>
    </lineage>
</organism>